<keyword evidence="4" id="KW-0812">Transmembrane</keyword>
<evidence type="ECO:0000256" key="1">
    <source>
        <dbReference type="ARBA" id="ARBA00022723"/>
    </source>
</evidence>
<dbReference type="GO" id="GO:0008270">
    <property type="term" value="F:zinc ion binding"/>
    <property type="evidence" value="ECO:0007669"/>
    <property type="project" value="UniProtKB-KW"/>
</dbReference>
<dbReference type="EnsemblPlants" id="LPERR08G13130.1">
    <property type="protein sequence ID" value="LPERR08G13130.1"/>
    <property type="gene ID" value="LPERR08G13130"/>
</dbReference>
<evidence type="ECO:0000259" key="5">
    <source>
        <dbReference type="PROSITE" id="PS51292"/>
    </source>
</evidence>
<reference evidence="7" key="2">
    <citation type="submission" date="2013-12" db="EMBL/GenBank/DDBJ databases">
        <authorList>
            <person name="Yu Y."/>
            <person name="Lee S."/>
            <person name="de Baynast K."/>
            <person name="Wissotski M."/>
            <person name="Liu L."/>
            <person name="Talag J."/>
            <person name="Goicoechea J."/>
            <person name="Angelova A."/>
            <person name="Jetty R."/>
            <person name="Kudrna D."/>
            <person name="Golser W."/>
            <person name="Rivera L."/>
            <person name="Zhang J."/>
            <person name="Wing R."/>
        </authorList>
    </citation>
    <scope>NUCLEOTIDE SEQUENCE</scope>
</reference>
<dbReference type="STRING" id="77586.A0A0D9X877"/>
<proteinExistence type="predicted"/>
<evidence type="ECO:0000256" key="2">
    <source>
        <dbReference type="ARBA" id="ARBA00022771"/>
    </source>
</evidence>
<keyword evidence="2" id="KW-0863">Zinc-finger</keyword>
<keyword evidence="4" id="KW-0472">Membrane</keyword>
<dbReference type="HOGENOM" id="CLU_061276_1_2_1"/>
<keyword evidence="1" id="KW-0479">Metal-binding</keyword>
<evidence type="ECO:0000256" key="4">
    <source>
        <dbReference type="SAM" id="Phobius"/>
    </source>
</evidence>
<accession>A0A0D9X877</accession>
<protein>
    <recommendedName>
        <fullName evidence="5">RING-CH-type domain-containing protein</fullName>
    </recommendedName>
</protein>
<dbReference type="PANTHER" id="PTHR23012">
    <property type="entry name" value="RING/FYVE/PHD ZINC FINGER DOMAIN-CONTAINING"/>
    <property type="match status" value="1"/>
</dbReference>
<evidence type="ECO:0000313" key="6">
    <source>
        <dbReference type="EnsemblPlants" id="LPERR08G13130.1"/>
    </source>
</evidence>
<dbReference type="SMART" id="SM00744">
    <property type="entry name" value="RINGv"/>
    <property type="match status" value="1"/>
</dbReference>
<dbReference type="CDD" id="cd16495">
    <property type="entry name" value="RING_CH-C4HC3_MARCH"/>
    <property type="match status" value="1"/>
</dbReference>
<dbReference type="InterPro" id="IPR013083">
    <property type="entry name" value="Znf_RING/FYVE/PHD"/>
</dbReference>
<organism evidence="6 7">
    <name type="scientific">Leersia perrieri</name>
    <dbReference type="NCBI Taxonomy" id="77586"/>
    <lineage>
        <taxon>Eukaryota</taxon>
        <taxon>Viridiplantae</taxon>
        <taxon>Streptophyta</taxon>
        <taxon>Embryophyta</taxon>
        <taxon>Tracheophyta</taxon>
        <taxon>Spermatophyta</taxon>
        <taxon>Magnoliopsida</taxon>
        <taxon>Liliopsida</taxon>
        <taxon>Poales</taxon>
        <taxon>Poaceae</taxon>
        <taxon>BOP clade</taxon>
        <taxon>Oryzoideae</taxon>
        <taxon>Oryzeae</taxon>
        <taxon>Oryzinae</taxon>
        <taxon>Leersia</taxon>
    </lineage>
</organism>
<dbReference type="Gene3D" id="3.30.40.10">
    <property type="entry name" value="Zinc/RING finger domain, C3HC4 (zinc finger)"/>
    <property type="match status" value="1"/>
</dbReference>
<dbReference type="GO" id="GO:0016567">
    <property type="term" value="P:protein ubiquitination"/>
    <property type="evidence" value="ECO:0007669"/>
    <property type="project" value="TreeGrafter"/>
</dbReference>
<reference evidence="6" key="3">
    <citation type="submission" date="2015-04" db="UniProtKB">
        <authorList>
            <consortium name="EnsemblPlants"/>
        </authorList>
    </citation>
    <scope>IDENTIFICATION</scope>
</reference>
<dbReference type="Pfam" id="PF12906">
    <property type="entry name" value="RINGv"/>
    <property type="match status" value="1"/>
</dbReference>
<dbReference type="eggNOG" id="KOG1609">
    <property type="taxonomic scope" value="Eukaryota"/>
</dbReference>
<dbReference type="SUPFAM" id="SSF57850">
    <property type="entry name" value="RING/U-box"/>
    <property type="match status" value="1"/>
</dbReference>
<dbReference type="Proteomes" id="UP000032180">
    <property type="component" value="Chromosome 8"/>
</dbReference>
<sequence length="229" mass="25245">MKDHLMLNVNNLVIPESAEATEVAMNLPSGGVSLPPLSTSQEPLIQTVECRICQEEDNISNLESPCACTGSLKYAHRVCVQRWCDEKGDLTCEICHEYVLNSSFFGVYSGGWTITGAAFDLRDPRIIAMAQNHIMEADYDDYSVTNASSAAFCRSAALILFLLRVAGFLLPFYIMAWAINILQGRRRRQVAAALAATEVAFILQSGQRRGMNFTIAPDSPATPQHERIP</sequence>
<feature type="domain" description="RING-CH-type" evidence="5">
    <location>
        <begin position="42"/>
        <end position="102"/>
    </location>
</feature>
<keyword evidence="3" id="KW-0862">Zinc</keyword>
<dbReference type="InterPro" id="IPR022143">
    <property type="entry name" value="DUF3675"/>
</dbReference>
<dbReference type="InterPro" id="IPR033275">
    <property type="entry name" value="MARCH-like"/>
</dbReference>
<dbReference type="PROSITE" id="PS51292">
    <property type="entry name" value="ZF_RING_CH"/>
    <property type="match status" value="1"/>
</dbReference>
<dbReference type="GO" id="GO:0016020">
    <property type="term" value="C:membrane"/>
    <property type="evidence" value="ECO:0007669"/>
    <property type="project" value="TreeGrafter"/>
</dbReference>
<name>A0A0D9X877_9ORYZ</name>
<dbReference type="Gramene" id="LPERR08G13130.1">
    <property type="protein sequence ID" value="LPERR08G13130.1"/>
    <property type="gene ID" value="LPERR08G13130"/>
</dbReference>
<dbReference type="InterPro" id="IPR011016">
    <property type="entry name" value="Znf_RING-CH"/>
</dbReference>
<evidence type="ECO:0000256" key="3">
    <source>
        <dbReference type="ARBA" id="ARBA00022833"/>
    </source>
</evidence>
<dbReference type="PANTHER" id="PTHR23012:SF183">
    <property type="entry name" value="OS08G0436200 PROTEIN"/>
    <property type="match status" value="1"/>
</dbReference>
<keyword evidence="4" id="KW-1133">Transmembrane helix</keyword>
<feature type="transmembrane region" description="Helical" evidence="4">
    <location>
        <begin position="156"/>
        <end position="179"/>
    </location>
</feature>
<dbReference type="GO" id="GO:0004842">
    <property type="term" value="F:ubiquitin-protein transferase activity"/>
    <property type="evidence" value="ECO:0007669"/>
    <property type="project" value="TreeGrafter"/>
</dbReference>
<reference evidence="6 7" key="1">
    <citation type="submission" date="2012-08" db="EMBL/GenBank/DDBJ databases">
        <title>Oryza genome evolution.</title>
        <authorList>
            <person name="Wing R.A."/>
        </authorList>
    </citation>
    <scope>NUCLEOTIDE SEQUENCE</scope>
</reference>
<dbReference type="AlphaFoldDB" id="A0A0D9X877"/>
<evidence type="ECO:0000313" key="7">
    <source>
        <dbReference type="Proteomes" id="UP000032180"/>
    </source>
</evidence>
<keyword evidence="7" id="KW-1185">Reference proteome</keyword>
<dbReference type="Pfam" id="PF12428">
    <property type="entry name" value="DUF3675"/>
    <property type="match status" value="1"/>
</dbReference>